<dbReference type="PANTHER" id="PTHR32309">
    <property type="entry name" value="TYROSINE-PROTEIN KINASE"/>
    <property type="match status" value="1"/>
</dbReference>
<evidence type="ECO:0000256" key="8">
    <source>
        <dbReference type="ARBA" id="ARBA00051245"/>
    </source>
</evidence>
<dbReference type="GO" id="GO:0005886">
    <property type="term" value="C:plasma membrane"/>
    <property type="evidence" value="ECO:0007669"/>
    <property type="project" value="UniProtKB-ARBA"/>
</dbReference>
<dbReference type="FunFam" id="3.40.50.300:FF:000527">
    <property type="entry name" value="Tyrosine-protein kinase etk"/>
    <property type="match status" value="1"/>
</dbReference>
<comment type="caution">
    <text evidence="10">The sequence shown here is derived from an EMBL/GenBank/DDBJ whole genome shotgun (WGS) entry which is preliminary data.</text>
</comment>
<dbReference type="InterPro" id="IPR025669">
    <property type="entry name" value="AAA_dom"/>
</dbReference>
<dbReference type="SUPFAM" id="SSF52540">
    <property type="entry name" value="P-loop containing nucleoside triphosphate hydrolases"/>
    <property type="match status" value="1"/>
</dbReference>
<keyword evidence="11" id="KW-1185">Reference proteome</keyword>
<accession>R7RQZ5</accession>
<organism evidence="10 11">
    <name type="scientific">Thermobrachium celere DSM 8682</name>
    <dbReference type="NCBI Taxonomy" id="941824"/>
    <lineage>
        <taxon>Bacteria</taxon>
        <taxon>Bacillati</taxon>
        <taxon>Bacillota</taxon>
        <taxon>Clostridia</taxon>
        <taxon>Eubacteriales</taxon>
        <taxon>Clostridiaceae</taxon>
        <taxon>Thermobrachium</taxon>
    </lineage>
</organism>
<comment type="catalytic activity">
    <reaction evidence="8">
        <text>L-tyrosyl-[protein] + ATP = O-phospho-L-tyrosyl-[protein] + ADP + H(+)</text>
        <dbReference type="Rhea" id="RHEA:10596"/>
        <dbReference type="Rhea" id="RHEA-COMP:10136"/>
        <dbReference type="Rhea" id="RHEA-COMP:20101"/>
        <dbReference type="ChEBI" id="CHEBI:15378"/>
        <dbReference type="ChEBI" id="CHEBI:30616"/>
        <dbReference type="ChEBI" id="CHEBI:46858"/>
        <dbReference type="ChEBI" id="CHEBI:61978"/>
        <dbReference type="ChEBI" id="CHEBI:456216"/>
        <dbReference type="EC" id="2.7.10.2"/>
    </reaction>
</comment>
<dbReference type="InterPro" id="IPR027417">
    <property type="entry name" value="P-loop_NTPase"/>
</dbReference>
<gene>
    <name evidence="10" type="ORF">TCEL_01632</name>
</gene>
<sequence>MVGVDLVTIEKPKSPIAEAYRTLRTNIQFSSLDKKVKKIVITSSGPGEGKTTTALNLAVTLAQNGHKTLLLDCDMRKPSIHKRLRISNLNGLSNILVGEVSFEDALNKGPVDNLDVVTSGTRPPNPAELLSSQRMINFIQGLDEKYDYIVIDTPPVLMVTDAQVLSKYADGTLLVVASGEAEKDAVKRAKELLDKVDANILGVVLNKLDTSRKGYYGYYYQYYYGHDQDKKEKKRKGLFFGR</sequence>
<comment type="similarity">
    <text evidence="1">Belongs to the CpsD/CapB family.</text>
</comment>
<dbReference type="eggNOG" id="COG0489">
    <property type="taxonomic scope" value="Bacteria"/>
</dbReference>
<dbReference type="InterPro" id="IPR005702">
    <property type="entry name" value="Wzc-like_C"/>
</dbReference>
<evidence type="ECO:0000259" key="9">
    <source>
        <dbReference type="Pfam" id="PF13614"/>
    </source>
</evidence>
<name>R7RQZ5_9CLOT</name>
<dbReference type="OrthoDB" id="9794577at2"/>
<dbReference type="AlphaFoldDB" id="R7RQZ5"/>
<keyword evidence="5 10" id="KW-0418">Kinase</keyword>
<evidence type="ECO:0000256" key="3">
    <source>
        <dbReference type="ARBA" id="ARBA00022679"/>
    </source>
</evidence>
<dbReference type="GO" id="GO:0005524">
    <property type="term" value="F:ATP binding"/>
    <property type="evidence" value="ECO:0007669"/>
    <property type="project" value="UniProtKB-KW"/>
</dbReference>
<evidence type="ECO:0000256" key="2">
    <source>
        <dbReference type="ARBA" id="ARBA00011903"/>
    </source>
</evidence>
<dbReference type="Gene3D" id="3.40.50.300">
    <property type="entry name" value="P-loop containing nucleotide triphosphate hydrolases"/>
    <property type="match status" value="1"/>
</dbReference>
<protein>
    <recommendedName>
        <fullName evidence="2">non-specific protein-tyrosine kinase</fullName>
        <ecNumber evidence="2">2.7.10.2</ecNumber>
    </recommendedName>
</protein>
<keyword evidence="6" id="KW-0067">ATP-binding</keyword>
<evidence type="ECO:0000256" key="1">
    <source>
        <dbReference type="ARBA" id="ARBA00007316"/>
    </source>
</evidence>
<dbReference type="EC" id="2.7.10.2" evidence="2"/>
<dbReference type="EMBL" id="CAVN010000090">
    <property type="protein sequence ID" value="CDF57718.1"/>
    <property type="molecule type" value="Genomic_DNA"/>
</dbReference>
<evidence type="ECO:0000256" key="5">
    <source>
        <dbReference type="ARBA" id="ARBA00022777"/>
    </source>
</evidence>
<evidence type="ECO:0000313" key="11">
    <source>
        <dbReference type="Proteomes" id="UP000014923"/>
    </source>
</evidence>
<dbReference type="GO" id="GO:0004715">
    <property type="term" value="F:non-membrane spanning protein tyrosine kinase activity"/>
    <property type="evidence" value="ECO:0007669"/>
    <property type="project" value="UniProtKB-EC"/>
</dbReference>
<dbReference type="GO" id="GO:0042802">
    <property type="term" value="F:identical protein binding"/>
    <property type="evidence" value="ECO:0007669"/>
    <property type="project" value="UniProtKB-ARBA"/>
</dbReference>
<evidence type="ECO:0000256" key="4">
    <source>
        <dbReference type="ARBA" id="ARBA00022741"/>
    </source>
</evidence>
<evidence type="ECO:0000256" key="7">
    <source>
        <dbReference type="ARBA" id="ARBA00023137"/>
    </source>
</evidence>
<feature type="domain" description="AAA" evidence="9">
    <location>
        <begin position="37"/>
        <end position="178"/>
    </location>
</feature>
<keyword evidence="7" id="KW-0829">Tyrosine-protein kinase</keyword>
<evidence type="ECO:0000256" key="6">
    <source>
        <dbReference type="ARBA" id="ARBA00022840"/>
    </source>
</evidence>
<dbReference type="Proteomes" id="UP000014923">
    <property type="component" value="Unassembled WGS sequence"/>
</dbReference>
<dbReference type="HOGENOM" id="CLU_052027_2_1_9"/>
<keyword evidence="3 10" id="KW-0808">Transferase</keyword>
<dbReference type="RefSeq" id="WP_018661125.1">
    <property type="nucleotide sequence ID" value="NZ_HF952018.1"/>
</dbReference>
<proteinExistence type="inferred from homology"/>
<evidence type="ECO:0000313" key="10">
    <source>
        <dbReference type="EMBL" id="CDF57718.1"/>
    </source>
</evidence>
<dbReference type="NCBIfam" id="TIGR01007">
    <property type="entry name" value="eps_fam"/>
    <property type="match status" value="1"/>
</dbReference>
<reference evidence="10" key="1">
    <citation type="submission" date="2013-03" db="EMBL/GenBank/DDBJ databases">
        <title>Draft genome sequence of the hydrogen-ethanol-producing anaerobic alkalithermophilic Caloramator celere.</title>
        <authorList>
            <person name="Ciranna A."/>
            <person name="Larjo A."/>
            <person name="Kivisto A."/>
            <person name="Santala V."/>
            <person name="Roos C."/>
            <person name="Karp M."/>
        </authorList>
    </citation>
    <scope>NUCLEOTIDE SEQUENCE [LARGE SCALE GENOMIC DNA]</scope>
    <source>
        <strain evidence="10">DSM 8682</strain>
    </source>
</reference>
<dbReference type="Pfam" id="PF13614">
    <property type="entry name" value="AAA_31"/>
    <property type="match status" value="1"/>
</dbReference>
<keyword evidence="4" id="KW-0547">Nucleotide-binding</keyword>
<dbReference type="PANTHER" id="PTHR32309:SF13">
    <property type="entry name" value="FERRIC ENTEROBACTIN TRANSPORT PROTEIN FEPE"/>
    <property type="match status" value="1"/>
</dbReference>
<dbReference type="CDD" id="cd05387">
    <property type="entry name" value="BY-kinase"/>
    <property type="match status" value="1"/>
</dbReference>
<dbReference type="InterPro" id="IPR050445">
    <property type="entry name" value="Bact_polysacc_biosynth/exp"/>
</dbReference>